<dbReference type="RefSeq" id="WP_202749186.1">
    <property type="nucleotide sequence ID" value="NZ_JAESWC010000004.1"/>
</dbReference>
<evidence type="ECO:0000256" key="1">
    <source>
        <dbReference type="SAM" id="Phobius"/>
    </source>
</evidence>
<reference evidence="2 3" key="1">
    <citation type="submission" date="2021-01" db="EMBL/GenBank/DDBJ databases">
        <title>Genome public.</title>
        <authorList>
            <person name="Liu C."/>
            <person name="Sun Q."/>
        </authorList>
    </citation>
    <scope>NUCLEOTIDE SEQUENCE [LARGE SCALE GENOMIC DNA]</scope>
    <source>
        <strain evidence="2 3">YIM B02515</strain>
    </source>
</reference>
<organism evidence="2 3">
    <name type="scientific">Clostridium rhizosphaerae</name>
    <dbReference type="NCBI Taxonomy" id="2803861"/>
    <lineage>
        <taxon>Bacteria</taxon>
        <taxon>Bacillati</taxon>
        <taxon>Bacillota</taxon>
        <taxon>Clostridia</taxon>
        <taxon>Eubacteriales</taxon>
        <taxon>Clostridiaceae</taxon>
        <taxon>Clostridium</taxon>
    </lineage>
</organism>
<proteinExistence type="predicted"/>
<evidence type="ECO:0000313" key="3">
    <source>
        <dbReference type="Proteomes" id="UP000632377"/>
    </source>
</evidence>
<keyword evidence="3" id="KW-1185">Reference proteome</keyword>
<evidence type="ECO:0008006" key="4">
    <source>
        <dbReference type="Google" id="ProtNLM"/>
    </source>
</evidence>
<evidence type="ECO:0000313" key="2">
    <source>
        <dbReference type="EMBL" id="MBL4936441.1"/>
    </source>
</evidence>
<name>A0ABS1TCS9_9CLOT</name>
<feature type="transmembrane region" description="Helical" evidence="1">
    <location>
        <begin position="82"/>
        <end position="97"/>
    </location>
</feature>
<protein>
    <recommendedName>
        <fullName evidence="4">DUF4181 domain-containing protein</fullName>
    </recommendedName>
</protein>
<feature type="transmembrane region" description="Helical" evidence="1">
    <location>
        <begin position="6"/>
        <end position="29"/>
    </location>
</feature>
<accession>A0ABS1TCS9</accession>
<keyword evidence="1" id="KW-0472">Membrane</keyword>
<sequence length="123" mass="14275">MSWKLEIYRAIFVAFGMFEIISNLIFLSLKNGMNLARKQHQEIPKEVTKKQLKTKVMLMFILGLLFFLIGIASFILRNVNETYFLLALILFATYAVGEALYYKYWKTLGFSAVSILFLLGFLL</sequence>
<comment type="caution">
    <text evidence="2">The sequence shown here is derived from an EMBL/GenBank/DDBJ whole genome shotgun (WGS) entry which is preliminary data.</text>
</comment>
<dbReference type="EMBL" id="JAESWC010000004">
    <property type="protein sequence ID" value="MBL4936441.1"/>
    <property type="molecule type" value="Genomic_DNA"/>
</dbReference>
<gene>
    <name evidence="2" type="ORF">JK636_11785</name>
</gene>
<dbReference type="Proteomes" id="UP000632377">
    <property type="component" value="Unassembled WGS sequence"/>
</dbReference>
<keyword evidence="1" id="KW-1133">Transmembrane helix</keyword>
<keyword evidence="1" id="KW-0812">Transmembrane</keyword>
<feature type="transmembrane region" description="Helical" evidence="1">
    <location>
        <begin position="56"/>
        <end position="76"/>
    </location>
</feature>